<keyword evidence="2 5" id="KW-0812">Transmembrane</keyword>
<feature type="transmembrane region" description="Helical" evidence="5">
    <location>
        <begin position="260"/>
        <end position="281"/>
    </location>
</feature>
<dbReference type="EMBL" id="WUWG01000001">
    <property type="protein sequence ID" value="MXU64034.1"/>
    <property type="molecule type" value="Genomic_DNA"/>
</dbReference>
<proteinExistence type="predicted"/>
<evidence type="ECO:0000256" key="4">
    <source>
        <dbReference type="ARBA" id="ARBA00023136"/>
    </source>
</evidence>
<evidence type="ECO:0000256" key="1">
    <source>
        <dbReference type="ARBA" id="ARBA00022448"/>
    </source>
</evidence>
<dbReference type="NCBIfam" id="NF009036">
    <property type="entry name" value="PRK12369.1"/>
    <property type="match status" value="1"/>
</dbReference>
<evidence type="ECO:0000313" key="7">
    <source>
        <dbReference type="Proteomes" id="UP000436016"/>
    </source>
</evidence>
<keyword evidence="3 5" id="KW-1133">Transmembrane helix</keyword>
<dbReference type="GO" id="GO:1904680">
    <property type="term" value="F:peptide transmembrane transporter activity"/>
    <property type="evidence" value="ECO:0007669"/>
    <property type="project" value="InterPro"/>
</dbReference>
<dbReference type="GO" id="GO:0005886">
    <property type="term" value="C:plasma membrane"/>
    <property type="evidence" value="ECO:0007669"/>
    <property type="project" value="TreeGrafter"/>
</dbReference>
<protein>
    <submittedName>
        <fullName evidence="6">Peptide antibiotic transporter SbmA</fullName>
    </submittedName>
</protein>
<evidence type="ECO:0000256" key="5">
    <source>
        <dbReference type="SAM" id="Phobius"/>
    </source>
</evidence>
<evidence type="ECO:0000256" key="2">
    <source>
        <dbReference type="ARBA" id="ARBA00022692"/>
    </source>
</evidence>
<dbReference type="PANTHER" id="PTHR11384">
    <property type="entry name" value="ATP-BINDING CASSETTE, SUB-FAMILY D MEMBER"/>
    <property type="match status" value="1"/>
</dbReference>
<dbReference type="AlphaFoldDB" id="A0A6B0TRP9"/>
<dbReference type="Proteomes" id="UP000436016">
    <property type="component" value="Unassembled WGS sequence"/>
</dbReference>
<sequence>MFHSFFPKPKLFFGSFVLWGIGCVLLWFLGATHWGETFSLGPLVGFDFPAALGEDATEEAQAAFAAAAESAQNFWFYQYMLVCYALFVGFWMIWSPHKWGRWSVFGSAVILFINWFMVQLDVLINEWFGDFYDYIQIALSGDETYSLAYHNGLLLTFLKIAMTWMLIAVFNAFLVSHYVFRWRTAMNDYYTSVWPRVRHVEGASQRIQEDTMRFAGTVERLGISIIDSFLVLIAFIPILWELSAYVTRIPIFGEVPQPLVFTAIMWSVIGTAIVAAAGIRLPGLEFRNQRVEAAYRKELVLGEDYEDRAQPPTLAELFGNVRRNYFRLYLNYLYFNIFRYSYLQMGALVPYFALGPTIVSAGFTFGVMQQILRAFGRVENSFQFLINSWPTIVELMSIYKRLAAFEAVIDGDRLSDIEYEVKQAGITE</sequence>
<accession>A0A6B0TRP9</accession>
<organism evidence="6 7">
    <name type="scientific">Oceanomicrobium pacificus</name>
    <dbReference type="NCBI Taxonomy" id="2692916"/>
    <lineage>
        <taxon>Bacteria</taxon>
        <taxon>Pseudomonadati</taxon>
        <taxon>Pseudomonadota</taxon>
        <taxon>Alphaproteobacteria</taxon>
        <taxon>Rhodobacterales</taxon>
        <taxon>Paracoccaceae</taxon>
        <taxon>Oceanomicrobium</taxon>
    </lineage>
</organism>
<feature type="transmembrane region" description="Helical" evidence="5">
    <location>
        <begin position="221"/>
        <end position="240"/>
    </location>
</feature>
<dbReference type="RefSeq" id="WP_160851076.1">
    <property type="nucleotide sequence ID" value="NZ_WUWG01000001.1"/>
</dbReference>
<name>A0A6B0TRP9_9RHOB</name>
<keyword evidence="1" id="KW-0813">Transport</keyword>
<feature type="transmembrane region" description="Helical" evidence="5">
    <location>
        <begin position="348"/>
        <end position="368"/>
    </location>
</feature>
<reference evidence="6 7" key="1">
    <citation type="submission" date="2019-12" db="EMBL/GenBank/DDBJ databases">
        <title>Strain KN286 was isolated from seawater, which was collected from Caroline Seamount in the tropical western Pacific.</title>
        <authorList>
            <person name="Wang Q."/>
        </authorList>
    </citation>
    <scope>NUCLEOTIDE SEQUENCE [LARGE SCALE GENOMIC DNA]</scope>
    <source>
        <strain evidence="6 7">KN286</strain>
    </source>
</reference>
<feature type="transmembrane region" description="Helical" evidence="5">
    <location>
        <begin position="12"/>
        <end position="30"/>
    </location>
</feature>
<keyword evidence="4 5" id="KW-0472">Membrane</keyword>
<dbReference type="InterPro" id="IPR009248">
    <property type="entry name" value="SbmA_BacA"/>
</dbReference>
<dbReference type="NCBIfam" id="NF008306">
    <property type="entry name" value="PRK11098.1"/>
    <property type="match status" value="1"/>
</dbReference>
<comment type="caution">
    <text evidence="6">The sequence shown here is derived from an EMBL/GenBank/DDBJ whole genome shotgun (WGS) entry which is preliminary data.</text>
</comment>
<gene>
    <name evidence="6" type="primary">sbmA</name>
    <name evidence="6" type="ORF">GSH16_01145</name>
</gene>
<keyword evidence="7" id="KW-1185">Reference proteome</keyword>
<dbReference type="InterPro" id="IPR050835">
    <property type="entry name" value="ABC_transporter_sub-D"/>
</dbReference>
<dbReference type="Pfam" id="PF05992">
    <property type="entry name" value="SbmA_BacA"/>
    <property type="match status" value="1"/>
</dbReference>
<feature type="transmembrane region" description="Helical" evidence="5">
    <location>
        <begin position="74"/>
        <end position="94"/>
    </location>
</feature>
<dbReference type="GO" id="GO:0015833">
    <property type="term" value="P:peptide transport"/>
    <property type="evidence" value="ECO:0007669"/>
    <property type="project" value="InterPro"/>
</dbReference>
<feature type="transmembrane region" description="Helical" evidence="5">
    <location>
        <begin position="101"/>
        <end position="118"/>
    </location>
</feature>
<feature type="transmembrane region" description="Helical" evidence="5">
    <location>
        <begin position="157"/>
        <end position="180"/>
    </location>
</feature>
<evidence type="ECO:0000256" key="3">
    <source>
        <dbReference type="ARBA" id="ARBA00022989"/>
    </source>
</evidence>
<dbReference type="PANTHER" id="PTHR11384:SF59">
    <property type="entry name" value="LYSOSOMAL COBALAMIN TRANSPORTER ABCD4"/>
    <property type="match status" value="1"/>
</dbReference>
<evidence type="ECO:0000313" key="6">
    <source>
        <dbReference type="EMBL" id="MXU64034.1"/>
    </source>
</evidence>